<feature type="domain" description="CARDB" evidence="2">
    <location>
        <begin position="1056"/>
        <end position="1138"/>
    </location>
</feature>
<evidence type="ECO:0000313" key="3">
    <source>
        <dbReference type="EMBL" id="MFC4543483.1"/>
    </source>
</evidence>
<proteinExistence type="predicted"/>
<dbReference type="AlphaFoldDB" id="A0ABD5PSP8"/>
<evidence type="ECO:0000259" key="2">
    <source>
        <dbReference type="Pfam" id="PF07705"/>
    </source>
</evidence>
<dbReference type="Pfam" id="PF07705">
    <property type="entry name" value="CARDB"/>
    <property type="match status" value="1"/>
</dbReference>
<dbReference type="Gene3D" id="2.60.40.10">
    <property type="entry name" value="Immunoglobulins"/>
    <property type="match status" value="3"/>
</dbReference>
<feature type="region of interest" description="Disordered" evidence="1">
    <location>
        <begin position="1091"/>
        <end position="1223"/>
    </location>
</feature>
<dbReference type="InterPro" id="IPR013783">
    <property type="entry name" value="Ig-like_fold"/>
</dbReference>
<organism evidence="3 4">
    <name type="scientific">Halosolutus amylolyticus</name>
    <dbReference type="NCBI Taxonomy" id="2932267"/>
    <lineage>
        <taxon>Archaea</taxon>
        <taxon>Methanobacteriati</taxon>
        <taxon>Methanobacteriota</taxon>
        <taxon>Stenosarchaea group</taxon>
        <taxon>Halobacteria</taxon>
        <taxon>Halobacteriales</taxon>
        <taxon>Natrialbaceae</taxon>
        <taxon>Halosolutus</taxon>
    </lineage>
</organism>
<dbReference type="Proteomes" id="UP001595898">
    <property type="component" value="Unassembled WGS sequence"/>
</dbReference>
<accession>A0ABD5PSP8</accession>
<protein>
    <submittedName>
        <fullName evidence="3">CARDB domain-containing protein</fullName>
    </submittedName>
</protein>
<reference evidence="3 4" key="1">
    <citation type="journal article" date="2019" name="Int. J. Syst. Evol. Microbiol.">
        <title>The Global Catalogue of Microorganisms (GCM) 10K type strain sequencing project: providing services to taxonomists for standard genome sequencing and annotation.</title>
        <authorList>
            <consortium name="The Broad Institute Genomics Platform"/>
            <consortium name="The Broad Institute Genome Sequencing Center for Infectious Disease"/>
            <person name="Wu L."/>
            <person name="Ma J."/>
        </authorList>
    </citation>
    <scope>NUCLEOTIDE SEQUENCE [LARGE SCALE GENOMIC DNA]</scope>
    <source>
        <strain evidence="3 4">WLHS5</strain>
    </source>
</reference>
<dbReference type="EMBL" id="JBHSFA010000007">
    <property type="protein sequence ID" value="MFC4543483.1"/>
    <property type="molecule type" value="Genomic_DNA"/>
</dbReference>
<feature type="compositionally biased region" description="Acidic residues" evidence="1">
    <location>
        <begin position="1187"/>
        <end position="1223"/>
    </location>
</feature>
<gene>
    <name evidence="3" type="ORF">ACFO5R_16245</name>
</gene>
<evidence type="ECO:0000256" key="1">
    <source>
        <dbReference type="SAM" id="MobiDB-lite"/>
    </source>
</evidence>
<comment type="caution">
    <text evidence="3">The sequence shown here is derived from an EMBL/GenBank/DDBJ whole genome shotgun (WGS) entry which is preliminary data.</text>
</comment>
<keyword evidence="4" id="KW-1185">Reference proteome</keyword>
<dbReference type="RefSeq" id="WP_250139842.1">
    <property type="nucleotide sequence ID" value="NZ_JALIQP010000002.1"/>
</dbReference>
<feature type="compositionally biased region" description="Acidic residues" evidence="1">
    <location>
        <begin position="1147"/>
        <end position="1179"/>
    </location>
</feature>
<sequence length="1223" mass="131580">MRRRRFLAGWGALPATITGGVSAIRNRVRDRAYGALVAVEDVELRIAETNAPVEGGSLLEVALEVANTGDRSVRPDIESYFDGDRYVTVRTTVEPGETKTLDLFSYRTAPVESDGTITVRFETESDAVEERVDVLAIEALDPAQTAPDPEFAVQPGTTVHFEVESDLLGEYGGRTRWFVDGEFAGQSMGPWDAAYYGHRGADHWQTTFESPGTREVAAAVVGEDDVRRASWTTTVTDDGIGAPVIEETDPADESIEFVRGESIDLSLDVAFPDGELDRVVWWLGHADVILGESDVSGSEDTASLELERPCYGCPIVTWVLGTDGTRTSERPWMIDEIVDDPDPDFDLTILETNDPVDTGETLDVTAELENRGATELTREIDLIVGHDPELVDSESVTVDGGETATVDLEFETALVRRTQTFPARVETEDASDEVTVEVIGTADIGLGVEILETNSPVETGDPLDVVVEVTNEHDSTLGREVQLVVGHDPDVVDAELVTLPPGESRVLTMGYETAIVERSQRFPARVESQADADERSVFVYVDEPPLLVSILDTNDPVATGDVLEVTAAVENPGETTVADRIEFIVGHDPDLVDVTDVELAGGERETIDLGFETAIVPRTQEFPVYVESDGDRAQRTVTVIGTEDDEVAIGFPDCTRAEAVGTFEAGDDLTVETLFVDTAGVGNDHPGLTIGDQIDPFSGTIRFEVGEENRIVDASGSEAVVELADDGFGTTIGSVIYNWFREDETREPNPHDCVDERRPEQPTIAVDDVSGGRDSHDVTFAYENPNDLELHGGAFVAGTTDEEPPALEPGTHSFTVEWTPESDDERLVWEVDLEHYLYDETLRAETDRASEYAPRPAAELAVSDQEGDGETLLVDGVTANVEFFLETQYVGETSESEDFDAETTIEAHELELDPVLEDDATVTVRVRDAETDDKLAAETIEYTLDLEAAEVQITGLDAPDAIVAGETLEATAELENVGEETATQEIALDVGAQQAVAAESIEVPGGESGTVTLSHETDPDDAGEVQVTVRSEDDEASVDVLLEEPDEPASFAVPSVDVPAQVEAGETLPITATIENEGDESGDATVELDVGAQQGVDSRSISSLAGGESESVSFTYPTADADVGDLTITVRTADDSDSVTVTVTGSEPDEPEPEPPEEPEPEPPDEPEPEPPDEPEPEPPADPPAEPPEEPPEDTPGEPPEEPPDDTPAEPPEEPPEQGAGDE</sequence>
<evidence type="ECO:0000313" key="4">
    <source>
        <dbReference type="Proteomes" id="UP001595898"/>
    </source>
</evidence>
<dbReference type="InterPro" id="IPR011635">
    <property type="entry name" value="CARDB"/>
</dbReference>
<name>A0ABD5PSP8_9EURY</name>